<dbReference type="InterPro" id="IPR042098">
    <property type="entry name" value="TauD-like_sf"/>
</dbReference>
<dbReference type="Gene3D" id="3.60.130.10">
    <property type="entry name" value="Clavaminate synthase-like"/>
    <property type="match status" value="1"/>
</dbReference>
<dbReference type="EMBL" id="JAAOCA010000006">
    <property type="protein sequence ID" value="MBD1598214.1"/>
    <property type="molecule type" value="Genomic_DNA"/>
</dbReference>
<dbReference type="InterPro" id="IPR003819">
    <property type="entry name" value="TauD/TfdA-like"/>
</dbReference>
<evidence type="ECO:0000259" key="6">
    <source>
        <dbReference type="Pfam" id="PF02668"/>
    </source>
</evidence>
<evidence type="ECO:0000256" key="1">
    <source>
        <dbReference type="ARBA" id="ARBA00005896"/>
    </source>
</evidence>
<evidence type="ECO:0000256" key="5">
    <source>
        <dbReference type="ARBA" id="ARBA00023004"/>
    </source>
</evidence>
<feature type="domain" description="TauD/TfdA-like" evidence="6">
    <location>
        <begin position="45"/>
        <end position="298"/>
    </location>
</feature>
<dbReference type="GO" id="GO:0051213">
    <property type="term" value="F:dioxygenase activity"/>
    <property type="evidence" value="ECO:0007669"/>
    <property type="project" value="UniProtKB-KW"/>
</dbReference>
<evidence type="ECO:0000313" key="8">
    <source>
        <dbReference type="Proteomes" id="UP000805841"/>
    </source>
</evidence>
<name>A0ABR7YYF7_9PSED</name>
<sequence>MSDNILASQQRVLDVSAWRVPPAHFGNTTVEACSATLGGQVRGLRINAGEPGEHTQGVKTFLAEQLRQRGFLVFEPGTVDADGFVELVGWFGTAQYLGTPYTPKSNVAGTVNTIDSATKKTLANYIWHTDQAYRAEPTRFTALFGEIIPSLGGDTIFANATAAYDLLDPLLAQYLETLTAIQNYDAQGFLTYAYGHDPEKLAAQRALYPPLETPVIRTHPETGRKQVFVTELYTTRIVGLTPVASQSLLNLLFDLIKSPEIQARVQWEEGAALIWDNRSVQHRGVNDFGDSRRLLHRAVIS</sequence>
<evidence type="ECO:0000313" key="7">
    <source>
        <dbReference type="EMBL" id="MBD1598214.1"/>
    </source>
</evidence>
<evidence type="ECO:0000256" key="3">
    <source>
        <dbReference type="ARBA" id="ARBA00022964"/>
    </source>
</evidence>
<dbReference type="RefSeq" id="WP_190418347.1">
    <property type="nucleotide sequence ID" value="NZ_JAAOCA010000006.1"/>
</dbReference>
<proteinExistence type="inferred from homology"/>
<protein>
    <submittedName>
        <fullName evidence="7">TauD/TfdA family dioxygenase</fullName>
    </submittedName>
</protein>
<reference evidence="7 8" key="1">
    <citation type="journal article" date="2020" name="Insects">
        <title>Bacteria Belonging to Pseudomonas typographi sp. nov. from the Bark Beetle Ips typographus Have Genomic Potential to Aid in the Host Ecology.</title>
        <authorList>
            <person name="Peral-Aranega E."/>
            <person name="Saati-Santamaria Z."/>
            <person name="Kolarik M."/>
            <person name="Rivas R."/>
            <person name="Garcia-Fraile P."/>
        </authorList>
    </citation>
    <scope>NUCLEOTIDE SEQUENCE [LARGE SCALE GENOMIC DNA]</scope>
    <source>
        <strain evidence="7 8">CA3A</strain>
    </source>
</reference>
<keyword evidence="8" id="KW-1185">Reference proteome</keyword>
<keyword evidence="3 7" id="KW-0223">Dioxygenase</keyword>
<comment type="similarity">
    <text evidence="1">Belongs to the TfdA dioxygenase family.</text>
</comment>
<evidence type="ECO:0000256" key="2">
    <source>
        <dbReference type="ARBA" id="ARBA00022723"/>
    </source>
</evidence>
<dbReference type="SUPFAM" id="SSF51197">
    <property type="entry name" value="Clavaminate synthase-like"/>
    <property type="match status" value="1"/>
</dbReference>
<dbReference type="PANTHER" id="PTHR30468">
    <property type="entry name" value="ALPHA-KETOGLUTARATE-DEPENDENT SULFONATE DIOXYGENASE"/>
    <property type="match status" value="1"/>
</dbReference>
<gene>
    <name evidence="7" type="ORF">HAQ05_05785</name>
</gene>
<keyword evidence="5" id="KW-0408">Iron</keyword>
<dbReference type="InterPro" id="IPR051323">
    <property type="entry name" value="AtsK-like"/>
</dbReference>
<keyword evidence="2" id="KW-0479">Metal-binding</keyword>
<evidence type="ECO:0000256" key="4">
    <source>
        <dbReference type="ARBA" id="ARBA00023002"/>
    </source>
</evidence>
<dbReference type="Pfam" id="PF02668">
    <property type="entry name" value="TauD"/>
    <property type="match status" value="1"/>
</dbReference>
<accession>A0ABR7YYF7</accession>
<keyword evidence="4" id="KW-0560">Oxidoreductase</keyword>
<organism evidence="7 8">
    <name type="scientific">Pseudomonas typographi</name>
    <dbReference type="NCBI Taxonomy" id="2715964"/>
    <lineage>
        <taxon>Bacteria</taxon>
        <taxon>Pseudomonadati</taxon>
        <taxon>Pseudomonadota</taxon>
        <taxon>Gammaproteobacteria</taxon>
        <taxon>Pseudomonadales</taxon>
        <taxon>Pseudomonadaceae</taxon>
        <taxon>Pseudomonas</taxon>
    </lineage>
</organism>
<dbReference type="PANTHER" id="PTHR30468:SF1">
    <property type="entry name" value="ALPHA-KETOGLUTARATE-DEPENDENT SULFONATE DIOXYGENASE"/>
    <property type="match status" value="1"/>
</dbReference>
<dbReference type="Proteomes" id="UP000805841">
    <property type="component" value="Unassembled WGS sequence"/>
</dbReference>
<comment type="caution">
    <text evidence="7">The sequence shown here is derived from an EMBL/GenBank/DDBJ whole genome shotgun (WGS) entry which is preliminary data.</text>
</comment>